<name>A0A9F5IX69_PYTBI</name>
<dbReference type="PANTHER" id="PTHR15756">
    <property type="entry name" value="LR8/HCA112"/>
    <property type="match status" value="1"/>
</dbReference>
<comment type="similarity">
    <text evidence="2">Belongs to the TMEM176 family.</text>
</comment>
<keyword evidence="5 8" id="KW-1133">Transmembrane helix</keyword>
<feature type="region of interest" description="Disordered" evidence="7">
    <location>
        <begin position="52"/>
        <end position="77"/>
    </location>
</feature>
<accession>A0A9F5IX69</accession>
<keyword evidence="3" id="KW-0597">Phosphoprotein</keyword>
<feature type="transmembrane region" description="Helical" evidence="8">
    <location>
        <begin position="311"/>
        <end position="334"/>
    </location>
</feature>
<protein>
    <submittedName>
        <fullName evidence="10">Transmembrane protein 176B-like isoform X1</fullName>
    </submittedName>
</protein>
<evidence type="ECO:0000256" key="6">
    <source>
        <dbReference type="ARBA" id="ARBA00023136"/>
    </source>
</evidence>
<dbReference type="AlphaFoldDB" id="A0A9F5IX69"/>
<dbReference type="OrthoDB" id="8951938at2759"/>
<evidence type="ECO:0000256" key="5">
    <source>
        <dbReference type="ARBA" id="ARBA00022989"/>
    </source>
</evidence>
<evidence type="ECO:0000313" key="9">
    <source>
        <dbReference type="Proteomes" id="UP000695026"/>
    </source>
</evidence>
<evidence type="ECO:0000256" key="4">
    <source>
        <dbReference type="ARBA" id="ARBA00022692"/>
    </source>
</evidence>
<dbReference type="GeneID" id="103062850"/>
<evidence type="ECO:0000256" key="2">
    <source>
        <dbReference type="ARBA" id="ARBA00006022"/>
    </source>
</evidence>
<dbReference type="KEGG" id="pbi:103062850"/>
<evidence type="ECO:0000256" key="1">
    <source>
        <dbReference type="ARBA" id="ARBA00004141"/>
    </source>
</evidence>
<reference evidence="10" key="1">
    <citation type="submission" date="2025-08" db="UniProtKB">
        <authorList>
            <consortium name="RefSeq"/>
        </authorList>
    </citation>
    <scope>IDENTIFICATION</scope>
    <source>
        <tissue evidence="10">Liver</tissue>
    </source>
</reference>
<dbReference type="Proteomes" id="UP000695026">
    <property type="component" value="Unplaced"/>
</dbReference>
<sequence length="370" mass="40306">MPPSAWVGREPKPLHCLPRPNAALPPPGRLVIKRCRRVKGLRARQALFLEVARGRGGNKPRQSSSPWPGSTSSGGAAASLSLQLAGEEGGEAMSGTALRVNGTEVDLQGSDKTVVNINLRQESSLFYLCKGMAALSRRKAASKAQEPADAPPTRARRRGEQKVLGGAQILLGAVCIGLGVVLSLVLEIPYDYERAIWNGAPFWMGSLFILSGTFSVVGERRGGKWVHLATFLNLASVVAGSLALTLGVADISSLTYRPYFIENLCKHRREEERYRSWDATTGPPYSGERDQERAKECQEVMWVLMCMLNGVRILLLVLSIAALCIALFCFGYGLHRLCCSCWEGWQDYVALEDPEASPVPEEPGKEENPA</sequence>
<keyword evidence="4 8" id="KW-0812">Transmembrane</keyword>
<organism evidence="9 10">
    <name type="scientific">Python bivittatus</name>
    <name type="common">Burmese python</name>
    <name type="synonym">Python molurus bivittatus</name>
    <dbReference type="NCBI Taxonomy" id="176946"/>
    <lineage>
        <taxon>Eukaryota</taxon>
        <taxon>Metazoa</taxon>
        <taxon>Chordata</taxon>
        <taxon>Craniata</taxon>
        <taxon>Vertebrata</taxon>
        <taxon>Euteleostomi</taxon>
        <taxon>Lepidosauria</taxon>
        <taxon>Squamata</taxon>
        <taxon>Bifurcata</taxon>
        <taxon>Unidentata</taxon>
        <taxon>Episquamata</taxon>
        <taxon>Toxicofera</taxon>
        <taxon>Serpentes</taxon>
        <taxon>Henophidia</taxon>
        <taxon>Pythonidae</taxon>
        <taxon>Python</taxon>
    </lineage>
</organism>
<evidence type="ECO:0000256" key="7">
    <source>
        <dbReference type="SAM" id="MobiDB-lite"/>
    </source>
</evidence>
<evidence type="ECO:0000256" key="3">
    <source>
        <dbReference type="ARBA" id="ARBA00022553"/>
    </source>
</evidence>
<dbReference type="GO" id="GO:0016020">
    <property type="term" value="C:membrane"/>
    <property type="evidence" value="ECO:0007669"/>
    <property type="project" value="UniProtKB-SubCell"/>
</dbReference>
<evidence type="ECO:0000256" key="8">
    <source>
        <dbReference type="SAM" id="Phobius"/>
    </source>
</evidence>
<keyword evidence="6 8" id="KW-0472">Membrane</keyword>
<dbReference type="PANTHER" id="PTHR15756:SF6">
    <property type="entry name" value="TRANSMEMBRANE PROTEIN 176A"/>
    <property type="match status" value="1"/>
</dbReference>
<dbReference type="OMA" id="KSQCLDY"/>
<comment type="subcellular location">
    <subcellularLocation>
        <location evidence="1">Membrane</location>
        <topology evidence="1">Multi-pass membrane protein</topology>
    </subcellularLocation>
</comment>
<proteinExistence type="inferred from homology"/>
<keyword evidence="9" id="KW-1185">Reference proteome</keyword>
<gene>
    <name evidence="10" type="primary">LOC103062850</name>
</gene>
<evidence type="ECO:0000313" key="10">
    <source>
        <dbReference type="RefSeq" id="XP_025033250.1"/>
    </source>
</evidence>
<feature type="transmembrane region" description="Helical" evidence="8">
    <location>
        <begin position="163"/>
        <end position="188"/>
    </location>
</feature>
<dbReference type="InterPro" id="IPR007237">
    <property type="entry name" value="CD20-like"/>
</dbReference>
<feature type="region of interest" description="Disordered" evidence="7">
    <location>
        <begin position="140"/>
        <end position="159"/>
    </location>
</feature>
<feature type="transmembrane region" description="Helical" evidence="8">
    <location>
        <begin position="200"/>
        <end position="218"/>
    </location>
</feature>
<dbReference type="InterPro" id="IPR009281">
    <property type="entry name" value="TMEM176A/TMEM176B"/>
</dbReference>
<dbReference type="Pfam" id="PF04103">
    <property type="entry name" value="CD20"/>
    <property type="match status" value="1"/>
</dbReference>
<feature type="compositionally biased region" description="Low complexity" evidence="7">
    <location>
        <begin position="142"/>
        <end position="153"/>
    </location>
</feature>
<feature type="transmembrane region" description="Helical" evidence="8">
    <location>
        <begin position="225"/>
        <end position="249"/>
    </location>
</feature>
<dbReference type="RefSeq" id="XP_025033250.1">
    <property type="nucleotide sequence ID" value="XM_025177482.1"/>
</dbReference>
<feature type="compositionally biased region" description="Low complexity" evidence="7">
    <location>
        <begin position="62"/>
        <end position="77"/>
    </location>
</feature>